<dbReference type="InterPro" id="IPR057651">
    <property type="entry name" value="Ig_TPPC8_C"/>
</dbReference>
<dbReference type="Pfam" id="PF24542">
    <property type="entry name" value="Ig_TPPC8_C"/>
    <property type="match status" value="1"/>
</dbReference>
<organism evidence="2 3">
    <name type="scientific">Actinidia rufa</name>
    <dbReference type="NCBI Taxonomy" id="165716"/>
    <lineage>
        <taxon>Eukaryota</taxon>
        <taxon>Viridiplantae</taxon>
        <taxon>Streptophyta</taxon>
        <taxon>Embryophyta</taxon>
        <taxon>Tracheophyta</taxon>
        <taxon>Spermatophyta</taxon>
        <taxon>Magnoliopsida</taxon>
        <taxon>eudicotyledons</taxon>
        <taxon>Gunneridae</taxon>
        <taxon>Pentapetalae</taxon>
        <taxon>asterids</taxon>
        <taxon>Ericales</taxon>
        <taxon>Actinidiaceae</taxon>
        <taxon>Actinidia</taxon>
    </lineage>
</organism>
<gene>
    <name evidence="2" type="ORF">Acr_20g0010490</name>
</gene>
<dbReference type="PANTHER" id="PTHR12975">
    <property type="entry name" value="TRANSPORT PROTEIN TRAPP"/>
    <property type="match status" value="1"/>
</dbReference>
<dbReference type="GO" id="GO:1990072">
    <property type="term" value="C:TRAPPIII protein complex"/>
    <property type="evidence" value="ECO:0007669"/>
    <property type="project" value="TreeGrafter"/>
</dbReference>
<dbReference type="OrthoDB" id="437922at2759"/>
<dbReference type="AlphaFoldDB" id="A0A7J0GEP4"/>
<dbReference type="PANTHER" id="PTHR12975:SF6">
    <property type="entry name" value="TRAFFICKING PROTEIN PARTICLE COMPLEX SUBUNIT 8"/>
    <property type="match status" value="1"/>
</dbReference>
<keyword evidence="3" id="KW-1185">Reference proteome</keyword>
<protein>
    <submittedName>
        <fullName evidence="2">Tetratricopeptide repeat (TPR)-like superfamily protein</fullName>
    </submittedName>
</protein>
<reference evidence="2 3" key="1">
    <citation type="submission" date="2019-07" db="EMBL/GenBank/DDBJ databases">
        <title>De Novo Assembly of kiwifruit Actinidia rufa.</title>
        <authorList>
            <person name="Sugita-Konishi S."/>
            <person name="Sato K."/>
            <person name="Mori E."/>
            <person name="Abe Y."/>
            <person name="Kisaki G."/>
            <person name="Hamano K."/>
            <person name="Suezawa K."/>
            <person name="Otani M."/>
            <person name="Fukuda T."/>
            <person name="Manabe T."/>
            <person name="Gomi K."/>
            <person name="Tabuchi M."/>
            <person name="Akimitsu K."/>
            <person name="Kataoka I."/>
        </authorList>
    </citation>
    <scope>NUCLEOTIDE SEQUENCE [LARGE SCALE GENOMIC DNA]</scope>
    <source>
        <strain evidence="3">cv. Fuchu</strain>
    </source>
</reference>
<dbReference type="Proteomes" id="UP000585474">
    <property type="component" value="Unassembled WGS sequence"/>
</dbReference>
<comment type="caution">
    <text evidence="2">The sequence shown here is derived from an EMBL/GenBank/DDBJ whole genome shotgun (WGS) entry which is preliminary data.</text>
</comment>
<dbReference type="InterPro" id="IPR024420">
    <property type="entry name" value="TRAPP_III_complex_Trs85"/>
</dbReference>
<name>A0A7J0GEP4_9ERIC</name>
<sequence>MKMKISHTRFLLIGNQEVTDLEFPACLEKKTNSARIDAQTITNYASDSVFQFPEVLPSLAVSFQISPCPLRLGEFLVRMDVVNRTNSKSFQVHQLSSVGNAWEISLLQPIDAIFPSDLLLAGQALSCFFKLKLLLDGINLLFIDESVSGIVFSEVSSCSWNSRKSVPIDDEYSSTSPHEGSDVSLSHGSNDLLFDISRSPLVDFHHYERVHRGTANQLKMTIHNSSKDAASIRIDTSDSTSIGNTTSVSSGNEAGWYDLSLLNDVTVTSDVLGTQVGKSLSRECISPFIWSGTSSTRIKLEPMSTTEIPLPICVFSPGTYDLSNYSLHWKFCPSNDQVNQWNGTRQSLGTCQGHPYCLTVLQSS</sequence>
<feature type="domain" description="TPPC8 C-terminal Ig-like" evidence="1">
    <location>
        <begin position="217"/>
        <end position="327"/>
    </location>
</feature>
<evidence type="ECO:0000313" key="3">
    <source>
        <dbReference type="Proteomes" id="UP000585474"/>
    </source>
</evidence>
<evidence type="ECO:0000313" key="2">
    <source>
        <dbReference type="EMBL" id="GFZ09241.1"/>
    </source>
</evidence>
<dbReference type="EMBL" id="BJWL01000020">
    <property type="protein sequence ID" value="GFZ09241.1"/>
    <property type="molecule type" value="Genomic_DNA"/>
</dbReference>
<evidence type="ECO:0000259" key="1">
    <source>
        <dbReference type="Pfam" id="PF24542"/>
    </source>
</evidence>
<accession>A0A7J0GEP4</accession>
<proteinExistence type="predicted"/>